<keyword evidence="5" id="KW-1185">Reference proteome</keyword>
<feature type="domain" description="Impact N-terminal" evidence="2">
    <location>
        <begin position="19"/>
        <end position="125"/>
    </location>
</feature>
<dbReference type="InterPro" id="IPR035647">
    <property type="entry name" value="EFG_III/V"/>
</dbReference>
<evidence type="ECO:0000259" key="2">
    <source>
        <dbReference type="Pfam" id="PF01205"/>
    </source>
</evidence>
<dbReference type="Pfam" id="PF01205">
    <property type="entry name" value="Impact_N"/>
    <property type="match status" value="1"/>
</dbReference>
<dbReference type="Proteomes" id="UP001366060">
    <property type="component" value="Unassembled WGS sequence"/>
</dbReference>
<evidence type="ECO:0000313" key="5">
    <source>
        <dbReference type="Proteomes" id="UP001366060"/>
    </source>
</evidence>
<name>A0ABU9H705_9GAMM</name>
<dbReference type="EMBL" id="JBAKBA010000001">
    <property type="protein sequence ID" value="MEL0657648.1"/>
    <property type="molecule type" value="Genomic_DNA"/>
</dbReference>
<dbReference type="NCBIfam" id="TIGR00257">
    <property type="entry name" value="IMPACT_YIGZ"/>
    <property type="match status" value="1"/>
</dbReference>
<dbReference type="SUPFAM" id="SSF54211">
    <property type="entry name" value="Ribosomal protein S5 domain 2-like"/>
    <property type="match status" value="1"/>
</dbReference>
<comment type="similarity">
    <text evidence="1">Belongs to the IMPACT family.</text>
</comment>
<dbReference type="RefSeq" id="WP_341626416.1">
    <property type="nucleotide sequence ID" value="NZ_JBAKBA010000001.1"/>
</dbReference>
<dbReference type="InterPro" id="IPR023582">
    <property type="entry name" value="Impact"/>
</dbReference>
<dbReference type="InterPro" id="IPR001498">
    <property type="entry name" value="Impact_N"/>
</dbReference>
<proteinExistence type="inferred from homology"/>
<organism evidence="4 5">
    <name type="scientific">Psychromonas arctica</name>
    <dbReference type="NCBI Taxonomy" id="168275"/>
    <lineage>
        <taxon>Bacteria</taxon>
        <taxon>Pseudomonadati</taxon>
        <taxon>Pseudomonadota</taxon>
        <taxon>Gammaproteobacteria</taxon>
        <taxon>Alteromonadales</taxon>
        <taxon>Psychromonadaceae</taxon>
        <taxon>Psychromonas</taxon>
    </lineage>
</organism>
<sequence>MNKPYFILNKPVFFEEEIKKSRFLTFICPAKGKIAAMKFLAEMKILHKDAGHHCWAYIGGSPDDSVNMGCSDDGEPKGTAGKPMLAVLQGTHVGELVAVVVRYSGGIKLGTGGLVRAYSNGLQQLCPTMPTSEKRFFERFELQCSYSQMATLEHLLESNSGRIINANYEQSVVVLIEVDSEQVDIFKQKLQSLMQGQVIAKKINTSVVELG</sequence>
<protein>
    <submittedName>
        <fullName evidence="4">YigZ family protein</fullName>
    </submittedName>
</protein>
<accession>A0ABU9H705</accession>
<dbReference type="Pfam" id="PF09186">
    <property type="entry name" value="DUF1949"/>
    <property type="match status" value="1"/>
</dbReference>
<dbReference type="PANTHER" id="PTHR16301:SF20">
    <property type="entry name" value="IMPACT FAMILY MEMBER YIGZ"/>
    <property type="match status" value="1"/>
</dbReference>
<evidence type="ECO:0000259" key="3">
    <source>
        <dbReference type="Pfam" id="PF09186"/>
    </source>
</evidence>
<comment type="caution">
    <text evidence="4">The sequence shown here is derived from an EMBL/GenBank/DDBJ whole genome shotgun (WGS) entry which is preliminary data.</text>
</comment>
<dbReference type="Gene3D" id="3.30.70.240">
    <property type="match status" value="1"/>
</dbReference>
<dbReference type="InterPro" id="IPR020568">
    <property type="entry name" value="Ribosomal_Su5_D2-typ_SF"/>
</dbReference>
<dbReference type="InterPro" id="IPR015796">
    <property type="entry name" value="Impact_YigZ-like"/>
</dbReference>
<feature type="domain" description="UPF0029" evidence="3">
    <location>
        <begin position="142"/>
        <end position="197"/>
    </location>
</feature>
<dbReference type="InterPro" id="IPR036956">
    <property type="entry name" value="Impact_N_sf"/>
</dbReference>
<dbReference type="InterPro" id="IPR015269">
    <property type="entry name" value="UPF0029_Impact_C"/>
</dbReference>
<evidence type="ECO:0000313" key="4">
    <source>
        <dbReference type="EMBL" id="MEL0657648.1"/>
    </source>
</evidence>
<gene>
    <name evidence="4" type="ORF">V6255_00725</name>
</gene>
<reference evidence="4 5" key="1">
    <citation type="submission" date="2024-02" db="EMBL/GenBank/DDBJ databases">
        <title>Bacteria isolated from the canopy kelp, Nereocystis luetkeana.</title>
        <authorList>
            <person name="Pfister C.A."/>
            <person name="Younker I.T."/>
            <person name="Light S.H."/>
        </authorList>
    </citation>
    <scope>NUCLEOTIDE SEQUENCE [LARGE SCALE GENOMIC DNA]</scope>
    <source>
        <strain evidence="4 5">TI.2.07</strain>
    </source>
</reference>
<dbReference type="SUPFAM" id="SSF54980">
    <property type="entry name" value="EF-G C-terminal domain-like"/>
    <property type="match status" value="1"/>
</dbReference>
<evidence type="ECO:0000256" key="1">
    <source>
        <dbReference type="ARBA" id="ARBA00007665"/>
    </source>
</evidence>
<dbReference type="Gene3D" id="3.30.230.30">
    <property type="entry name" value="Impact, N-terminal domain"/>
    <property type="match status" value="1"/>
</dbReference>
<dbReference type="PANTHER" id="PTHR16301">
    <property type="entry name" value="IMPACT-RELATED"/>
    <property type="match status" value="1"/>
</dbReference>